<feature type="region of interest" description="Disordered" evidence="2">
    <location>
        <begin position="308"/>
        <end position="368"/>
    </location>
</feature>
<accession>A0ABN7B409</accession>
<feature type="coiled-coil region" evidence="1">
    <location>
        <begin position="182"/>
        <end position="223"/>
    </location>
</feature>
<feature type="region of interest" description="Disordered" evidence="2">
    <location>
        <begin position="1"/>
        <end position="131"/>
    </location>
</feature>
<evidence type="ECO:0000256" key="2">
    <source>
        <dbReference type="SAM" id="MobiDB-lite"/>
    </source>
</evidence>
<feature type="compositionally biased region" description="Polar residues" evidence="2">
    <location>
        <begin position="9"/>
        <end position="24"/>
    </location>
</feature>
<protein>
    <submittedName>
        <fullName evidence="3">Uncharacterized protein</fullName>
    </submittedName>
</protein>
<evidence type="ECO:0000313" key="3">
    <source>
        <dbReference type="EMBL" id="BES99140.1"/>
    </source>
</evidence>
<gene>
    <name evidence="3" type="ORF">NTJ_11957</name>
</gene>
<dbReference type="EMBL" id="AP028918">
    <property type="protein sequence ID" value="BES99140.1"/>
    <property type="molecule type" value="Genomic_DNA"/>
</dbReference>
<feature type="compositionally biased region" description="Basic and acidic residues" evidence="2">
    <location>
        <begin position="40"/>
        <end position="63"/>
    </location>
</feature>
<proteinExistence type="predicted"/>
<reference evidence="3 4" key="1">
    <citation type="submission" date="2023-09" db="EMBL/GenBank/DDBJ databases">
        <title>Nesidiocoris tenuis whole genome shotgun sequence.</title>
        <authorList>
            <person name="Shibata T."/>
            <person name="Shimoda M."/>
            <person name="Kobayashi T."/>
            <person name="Uehara T."/>
        </authorList>
    </citation>
    <scope>NUCLEOTIDE SEQUENCE [LARGE SCALE GENOMIC DNA]</scope>
    <source>
        <strain evidence="3 4">Japan</strain>
    </source>
</reference>
<evidence type="ECO:0000313" key="4">
    <source>
        <dbReference type="Proteomes" id="UP001307889"/>
    </source>
</evidence>
<evidence type="ECO:0000256" key="1">
    <source>
        <dbReference type="SAM" id="Coils"/>
    </source>
</evidence>
<feature type="compositionally biased region" description="Polar residues" evidence="2">
    <location>
        <begin position="64"/>
        <end position="74"/>
    </location>
</feature>
<dbReference type="Proteomes" id="UP001307889">
    <property type="component" value="Chromosome 10"/>
</dbReference>
<feature type="compositionally biased region" description="Basic and acidic residues" evidence="2">
    <location>
        <begin position="107"/>
        <end position="118"/>
    </location>
</feature>
<keyword evidence="1" id="KW-0175">Coiled coil</keyword>
<keyword evidence="4" id="KW-1185">Reference proteome</keyword>
<organism evidence="3 4">
    <name type="scientific">Nesidiocoris tenuis</name>
    <dbReference type="NCBI Taxonomy" id="355587"/>
    <lineage>
        <taxon>Eukaryota</taxon>
        <taxon>Metazoa</taxon>
        <taxon>Ecdysozoa</taxon>
        <taxon>Arthropoda</taxon>
        <taxon>Hexapoda</taxon>
        <taxon>Insecta</taxon>
        <taxon>Pterygota</taxon>
        <taxon>Neoptera</taxon>
        <taxon>Paraneoptera</taxon>
        <taxon>Hemiptera</taxon>
        <taxon>Heteroptera</taxon>
        <taxon>Panheteroptera</taxon>
        <taxon>Cimicomorpha</taxon>
        <taxon>Miridae</taxon>
        <taxon>Dicyphina</taxon>
        <taxon>Nesidiocoris</taxon>
    </lineage>
</organism>
<sequence>MDETEESADNQPSTSGSTNDNNPPATEDPAGTEDLAGTEDSARIEDSAGAEDSPKEPKDEDTQSVKSKSPSPGIQSVDDVPWRDPTSPIKPNVPERLENPPASEDVQPERKGQEDPPKPSDSAGAISIPPELKYEAMKSALEETVSSLPQVAAKTLFRYLDIHKPRQSDDVKKRPQLTPEFIETVSNQAKELEKQIKITSRRITESKREQVHLAEQIENLKNKFIKDQEVTLISELLDKVPSSRDLERIQKLNEISLEWKQQQRNIEKVQTRIEALNKVMANLDVIIQESGAVNKKRRVIFSTDLKGTCDTHTSPTPPPWSGFKEGFIKDDLAVPDETNGAPKDVNKTGNQNSDEDEDNLLSDNNGTQ</sequence>
<name>A0ABN7B409_9HEMI</name>